<dbReference type="EMBL" id="CAJNOV010003341">
    <property type="protein sequence ID" value="CAF1138901.1"/>
    <property type="molecule type" value="Genomic_DNA"/>
</dbReference>
<dbReference type="SUPFAM" id="SSF52047">
    <property type="entry name" value="RNI-like"/>
    <property type="match status" value="1"/>
</dbReference>
<feature type="domain" description="F-box" evidence="1">
    <location>
        <begin position="1"/>
        <end position="49"/>
    </location>
</feature>
<dbReference type="Gene3D" id="3.80.10.10">
    <property type="entry name" value="Ribonuclease Inhibitor"/>
    <property type="match status" value="1"/>
</dbReference>
<name>A0A814RY29_9BILA</name>
<comment type="caution">
    <text evidence="2">The sequence shown here is derived from an EMBL/GenBank/DDBJ whole genome shotgun (WGS) entry which is preliminary data.</text>
</comment>
<gene>
    <name evidence="2" type="ORF">CJN711_LOCUS8943</name>
</gene>
<dbReference type="AlphaFoldDB" id="A0A814RY29"/>
<dbReference type="Proteomes" id="UP000663855">
    <property type="component" value="Unassembled WGS sequence"/>
</dbReference>
<evidence type="ECO:0000259" key="1">
    <source>
        <dbReference type="PROSITE" id="PS50181"/>
    </source>
</evidence>
<dbReference type="InterPro" id="IPR032675">
    <property type="entry name" value="LRR_dom_sf"/>
</dbReference>
<sequence length="588" mass="69787">MNLESLPNEIILILFEYFSLFELFQYFRGLNSLFNNLLFQEFNKFQLDLRSLSKTKFDQICQQYAPSILNQIVSIHLSNDYDTPQEIQLLLSQDYQLRQFIHLESLSIINLQSKQILGEIMNECSHLPHLTHLTIQCTIEMSENDKQHLFNQVCSLPKLKSIHLNINSTRNSSHSTIISKSLKYLNIEHNIYSLSRFADLCRNTPNLRHLSAWFVVEYNEFQILKPIYSITRLNITFNGLENMLEHVLENLPNLYQLKCDLNVYINGYQWESIIKKSLPKLKIFQVKMRFTPSNNQNIDEKLNEIIDSYRTNFWINEHQWYIRCHWYTLDEKIDLFNFIDVFTVPYSFDRFYEDNICLLAKSTVQYDKEYLQCPCITTLNYGSSSFTDPIRSRFRFNNIEHLSLSLPFNENFFFIVSKFVRLRSLFVYTDTNKNLNNIQFQLQLILDQAPRLYSLEFTTWSRSDSESPFEGLRSVSVRRLNLIRFNFNDQDYHFDEKECIELSRSFLGIQCEVLIITVKNQRNILTLLNNLPNLRSLYAHSLDHYWPENGSVSSAMDGLVQWLRQQLPPTCAVTKDENDSFGIHLWIR</sequence>
<evidence type="ECO:0000313" key="2">
    <source>
        <dbReference type="EMBL" id="CAF1138901.1"/>
    </source>
</evidence>
<proteinExistence type="predicted"/>
<reference evidence="2" key="1">
    <citation type="submission" date="2021-02" db="EMBL/GenBank/DDBJ databases">
        <authorList>
            <person name="Nowell W R."/>
        </authorList>
    </citation>
    <scope>NUCLEOTIDE SEQUENCE</scope>
</reference>
<protein>
    <recommendedName>
        <fullName evidence="1">F-box domain-containing protein</fullName>
    </recommendedName>
</protein>
<dbReference type="InterPro" id="IPR001810">
    <property type="entry name" value="F-box_dom"/>
</dbReference>
<organism evidence="2 3">
    <name type="scientific">Rotaria magnacalcarata</name>
    <dbReference type="NCBI Taxonomy" id="392030"/>
    <lineage>
        <taxon>Eukaryota</taxon>
        <taxon>Metazoa</taxon>
        <taxon>Spiralia</taxon>
        <taxon>Gnathifera</taxon>
        <taxon>Rotifera</taxon>
        <taxon>Eurotatoria</taxon>
        <taxon>Bdelloidea</taxon>
        <taxon>Philodinida</taxon>
        <taxon>Philodinidae</taxon>
        <taxon>Rotaria</taxon>
    </lineage>
</organism>
<accession>A0A814RY29</accession>
<evidence type="ECO:0000313" key="3">
    <source>
        <dbReference type="Proteomes" id="UP000663855"/>
    </source>
</evidence>
<dbReference type="PROSITE" id="PS50181">
    <property type="entry name" value="FBOX"/>
    <property type="match status" value="1"/>
</dbReference>